<dbReference type="PANTHER" id="PTHR14281">
    <property type="entry name" value="KINETOCHORE PROTEIN SPC25-RELATED"/>
    <property type="match status" value="1"/>
</dbReference>
<dbReference type="EMBL" id="KL198023">
    <property type="protein sequence ID" value="KDQ17526.1"/>
    <property type="molecule type" value="Genomic_DNA"/>
</dbReference>
<evidence type="ECO:0000256" key="4">
    <source>
        <dbReference type="ARBA" id="ARBA00022776"/>
    </source>
</evidence>
<comment type="similarity">
    <text evidence="1 9">Belongs to the SPC25 family.</text>
</comment>
<dbReference type="InterPro" id="IPR045143">
    <property type="entry name" value="Spc25"/>
</dbReference>
<dbReference type="GO" id="GO:0005634">
    <property type="term" value="C:nucleus"/>
    <property type="evidence" value="ECO:0007669"/>
    <property type="project" value="UniProtKB-SubCell"/>
</dbReference>
<evidence type="ECO:0000256" key="7">
    <source>
        <dbReference type="ARBA" id="ARBA00023306"/>
    </source>
</evidence>
<evidence type="ECO:0000256" key="2">
    <source>
        <dbReference type="ARBA" id="ARBA00022454"/>
    </source>
</evidence>
<comment type="subcellular location">
    <subcellularLocation>
        <location evidence="9">Nucleus</location>
    </subcellularLocation>
    <subcellularLocation>
        <location evidence="9">Chromosome</location>
        <location evidence="9">Centromere</location>
        <location evidence="9">Kinetochore</location>
    </subcellularLocation>
</comment>
<evidence type="ECO:0000256" key="8">
    <source>
        <dbReference type="ARBA" id="ARBA00023328"/>
    </source>
</evidence>
<organism evidence="12 13">
    <name type="scientific">Botryobasidium botryosum (strain FD-172 SS1)</name>
    <dbReference type="NCBI Taxonomy" id="930990"/>
    <lineage>
        <taxon>Eukaryota</taxon>
        <taxon>Fungi</taxon>
        <taxon>Dikarya</taxon>
        <taxon>Basidiomycota</taxon>
        <taxon>Agaricomycotina</taxon>
        <taxon>Agaricomycetes</taxon>
        <taxon>Cantharellales</taxon>
        <taxon>Botryobasidiaceae</taxon>
        <taxon>Botryobasidium</taxon>
    </lineage>
</organism>
<dbReference type="HOGENOM" id="CLU_093947_0_0_1"/>
<evidence type="ECO:0000256" key="5">
    <source>
        <dbReference type="ARBA" id="ARBA00022838"/>
    </source>
</evidence>
<evidence type="ECO:0000259" key="11">
    <source>
        <dbReference type="Pfam" id="PF08234"/>
    </source>
</evidence>
<dbReference type="OrthoDB" id="4056921at2759"/>
<dbReference type="Proteomes" id="UP000027195">
    <property type="component" value="Unassembled WGS sequence"/>
</dbReference>
<dbReference type="GO" id="GO:0051301">
    <property type="term" value="P:cell division"/>
    <property type="evidence" value="ECO:0007669"/>
    <property type="project" value="UniProtKB-UniRule"/>
</dbReference>
<comment type="subunit">
    <text evidence="9">Component of the NDC80 complex.</text>
</comment>
<evidence type="ECO:0000256" key="3">
    <source>
        <dbReference type="ARBA" id="ARBA00022618"/>
    </source>
</evidence>
<dbReference type="Gene3D" id="3.30.457.50">
    <property type="entry name" value="Chromosome segregation protein Spc25"/>
    <property type="match status" value="1"/>
</dbReference>
<name>A0A067N167_BOTB1</name>
<dbReference type="AlphaFoldDB" id="A0A067N167"/>
<evidence type="ECO:0000313" key="12">
    <source>
        <dbReference type="EMBL" id="KDQ17526.1"/>
    </source>
</evidence>
<feature type="coiled-coil region" evidence="10">
    <location>
        <begin position="65"/>
        <end position="157"/>
    </location>
</feature>
<dbReference type="InterPro" id="IPR013255">
    <property type="entry name" value="Spc25_C"/>
</dbReference>
<sequence>MSAISRPQPPQINLVKALASAQPSIDLEHAPFAANCNEFLDAITAYVQKGKQEIARRRDVHERMLKSEKERGEAMEKECAECQLKEMELLKVMEQERVESKELEADIAGRKRQLATLRDSCATVEKEMNDLKSRIAKLRAEKNKDKLTLENQAAKNVPELKFLEDKLGWTLEGVQKDMLLFRFTRIDESDWNREFSIVIDISERIYRVPTSTPLLPALPTLLATLNETREFYGFIKSVRGAFREYVTDERRARGLV</sequence>
<keyword evidence="3 9" id="KW-0132">Cell division</keyword>
<keyword evidence="8 9" id="KW-0137">Centromere</keyword>
<dbReference type="GO" id="GO:0007059">
    <property type="term" value="P:chromosome segregation"/>
    <property type="evidence" value="ECO:0007669"/>
    <property type="project" value="InterPro"/>
</dbReference>
<dbReference type="STRING" id="930990.A0A067N167"/>
<keyword evidence="9" id="KW-0539">Nucleus</keyword>
<keyword evidence="13" id="KW-1185">Reference proteome</keyword>
<evidence type="ECO:0000256" key="10">
    <source>
        <dbReference type="SAM" id="Coils"/>
    </source>
</evidence>
<keyword evidence="2 9" id="KW-0158">Chromosome</keyword>
<evidence type="ECO:0000256" key="6">
    <source>
        <dbReference type="ARBA" id="ARBA00023054"/>
    </source>
</evidence>
<reference evidence="13" key="1">
    <citation type="journal article" date="2014" name="Proc. Natl. Acad. Sci. U.S.A.">
        <title>Extensive sampling of basidiomycete genomes demonstrates inadequacy of the white-rot/brown-rot paradigm for wood decay fungi.</title>
        <authorList>
            <person name="Riley R."/>
            <person name="Salamov A.A."/>
            <person name="Brown D.W."/>
            <person name="Nagy L.G."/>
            <person name="Floudas D."/>
            <person name="Held B.W."/>
            <person name="Levasseur A."/>
            <person name="Lombard V."/>
            <person name="Morin E."/>
            <person name="Otillar R."/>
            <person name="Lindquist E.A."/>
            <person name="Sun H."/>
            <person name="LaButti K.M."/>
            <person name="Schmutz J."/>
            <person name="Jabbour D."/>
            <person name="Luo H."/>
            <person name="Baker S.E."/>
            <person name="Pisabarro A.G."/>
            <person name="Walton J.D."/>
            <person name="Blanchette R.A."/>
            <person name="Henrissat B."/>
            <person name="Martin F."/>
            <person name="Cullen D."/>
            <person name="Hibbett D.S."/>
            <person name="Grigoriev I.V."/>
        </authorList>
    </citation>
    <scope>NUCLEOTIDE SEQUENCE [LARGE SCALE GENOMIC DNA]</scope>
    <source>
        <strain evidence="13">FD-172 SS1</strain>
    </source>
</reference>
<evidence type="ECO:0000256" key="9">
    <source>
        <dbReference type="RuleBase" id="RU367150"/>
    </source>
</evidence>
<dbReference type="FunCoup" id="A0A067N167">
    <property type="interactions" value="126"/>
</dbReference>
<feature type="domain" description="Chromosome segregation protein Spc25 C-terminal" evidence="11">
    <location>
        <begin position="174"/>
        <end position="243"/>
    </location>
</feature>
<gene>
    <name evidence="12" type="ORF">BOTBODRAFT_29706</name>
</gene>
<dbReference type="InParanoid" id="A0A067N167"/>
<proteinExistence type="inferred from homology"/>
<dbReference type="Pfam" id="PF08234">
    <property type="entry name" value="Spindle_Spc25"/>
    <property type="match status" value="1"/>
</dbReference>
<dbReference type="FunFam" id="3.30.457.50:FF:000001">
    <property type="entry name" value="Probable kinetochore protein spc25"/>
    <property type="match status" value="1"/>
</dbReference>
<keyword evidence="6 10" id="KW-0175">Coiled coil</keyword>
<dbReference type="CDD" id="cd23784">
    <property type="entry name" value="RWD_Spc25"/>
    <property type="match status" value="1"/>
</dbReference>
<protein>
    <recommendedName>
        <fullName evidence="9">Kinetochore protein SPC25</fullName>
    </recommendedName>
</protein>
<comment type="function">
    <text evidence="9">Acts as a component of the essential kinetochore-associated NDC80 complex, which is required for chromosome segregation and spindle checkpoint activity.</text>
</comment>
<keyword evidence="5 9" id="KW-0995">Kinetochore</keyword>
<dbReference type="GO" id="GO:0031262">
    <property type="term" value="C:Ndc80 complex"/>
    <property type="evidence" value="ECO:0007669"/>
    <property type="project" value="InterPro"/>
</dbReference>
<evidence type="ECO:0000256" key="1">
    <source>
        <dbReference type="ARBA" id="ARBA00006379"/>
    </source>
</evidence>
<evidence type="ECO:0000313" key="13">
    <source>
        <dbReference type="Proteomes" id="UP000027195"/>
    </source>
</evidence>
<accession>A0A067N167</accession>
<keyword evidence="7 9" id="KW-0131">Cell cycle</keyword>
<dbReference type="PANTHER" id="PTHR14281:SF0">
    <property type="entry name" value="KINETOCHORE PROTEIN SPC25"/>
    <property type="match status" value="1"/>
</dbReference>
<keyword evidence="4 9" id="KW-0498">Mitosis</keyword>